<dbReference type="InterPro" id="IPR052709">
    <property type="entry name" value="Transposase-MT_Hybrid"/>
</dbReference>
<accession>A0A8X6V6G6</accession>
<evidence type="ECO:0000313" key="1">
    <source>
        <dbReference type="EMBL" id="GFX96707.1"/>
    </source>
</evidence>
<dbReference type="GO" id="GO:0003676">
    <property type="term" value="F:nucleic acid binding"/>
    <property type="evidence" value="ECO:0007669"/>
    <property type="project" value="InterPro"/>
</dbReference>
<dbReference type="InterPro" id="IPR036397">
    <property type="entry name" value="RNaseH_sf"/>
</dbReference>
<name>A0A8X6V6G6_TRICX</name>
<organism evidence="1 2">
    <name type="scientific">Trichonephila clavipes</name>
    <name type="common">Golden silk orbweaver</name>
    <name type="synonym">Nephila clavipes</name>
    <dbReference type="NCBI Taxonomy" id="2585209"/>
    <lineage>
        <taxon>Eukaryota</taxon>
        <taxon>Metazoa</taxon>
        <taxon>Ecdysozoa</taxon>
        <taxon>Arthropoda</taxon>
        <taxon>Chelicerata</taxon>
        <taxon>Arachnida</taxon>
        <taxon>Araneae</taxon>
        <taxon>Araneomorphae</taxon>
        <taxon>Entelegynae</taxon>
        <taxon>Araneoidea</taxon>
        <taxon>Nephilidae</taxon>
        <taxon>Trichonephila</taxon>
    </lineage>
</organism>
<protein>
    <recommendedName>
        <fullName evidence="3">Transposase</fullName>
    </recommendedName>
</protein>
<comment type="caution">
    <text evidence="1">The sequence shown here is derived from an EMBL/GenBank/DDBJ whole genome shotgun (WGS) entry which is preliminary data.</text>
</comment>
<dbReference type="PANTHER" id="PTHR46060:SF1">
    <property type="entry name" value="MARINER MOS1 TRANSPOSASE-LIKE PROTEIN"/>
    <property type="match status" value="1"/>
</dbReference>
<reference evidence="1" key="1">
    <citation type="submission" date="2020-08" db="EMBL/GenBank/DDBJ databases">
        <title>Multicomponent nature underlies the extraordinary mechanical properties of spider dragline silk.</title>
        <authorList>
            <person name="Kono N."/>
            <person name="Nakamura H."/>
            <person name="Mori M."/>
            <person name="Yoshida Y."/>
            <person name="Ohtoshi R."/>
            <person name="Malay A.D."/>
            <person name="Moran D.A.P."/>
            <person name="Tomita M."/>
            <person name="Numata K."/>
            <person name="Arakawa K."/>
        </authorList>
    </citation>
    <scope>NUCLEOTIDE SEQUENCE</scope>
</reference>
<keyword evidence="2" id="KW-1185">Reference proteome</keyword>
<dbReference type="PANTHER" id="PTHR46060">
    <property type="entry name" value="MARINER MOS1 TRANSPOSASE-LIKE PROTEIN"/>
    <property type="match status" value="1"/>
</dbReference>
<dbReference type="EMBL" id="BMAU01021193">
    <property type="protein sequence ID" value="GFX96707.1"/>
    <property type="molecule type" value="Genomic_DNA"/>
</dbReference>
<dbReference type="Gene3D" id="3.30.420.10">
    <property type="entry name" value="Ribonuclease H-like superfamily/Ribonuclease H"/>
    <property type="match status" value="1"/>
</dbReference>
<gene>
    <name evidence="1" type="ORF">TNCV_244941</name>
</gene>
<dbReference type="AlphaFoldDB" id="A0A8X6V6G6"/>
<dbReference type="Proteomes" id="UP000887159">
    <property type="component" value="Unassembled WGS sequence"/>
</dbReference>
<proteinExistence type="predicted"/>
<evidence type="ECO:0000313" key="2">
    <source>
        <dbReference type="Proteomes" id="UP000887159"/>
    </source>
</evidence>
<evidence type="ECO:0008006" key="3">
    <source>
        <dbReference type="Google" id="ProtNLM"/>
    </source>
</evidence>
<sequence length="122" mass="13708">MPSCHSVHDLELDVQDLWAYLPPDNIRCLINSMPVRVAACFAAGAKRLGLINRCCVTIHPDNARLDAAVITCQMLMGLDWEVLFQPPYSSDLAPINYHLFRVMNKFFSQKIFDDLVAGKTAI</sequence>